<dbReference type="RefSeq" id="WP_130345485.1">
    <property type="nucleotide sequence ID" value="NZ_SGWQ01000006.1"/>
</dbReference>
<dbReference type="InterPro" id="IPR036291">
    <property type="entry name" value="NAD(P)-bd_dom_sf"/>
</dbReference>
<evidence type="ECO:0000313" key="5">
    <source>
        <dbReference type="Proteomes" id="UP000294257"/>
    </source>
</evidence>
<dbReference type="SMART" id="SM00822">
    <property type="entry name" value="PKS_KR"/>
    <property type="match status" value="1"/>
</dbReference>
<dbReference type="PANTHER" id="PTHR43639">
    <property type="entry name" value="OXIDOREDUCTASE, SHORT-CHAIN DEHYDROGENASE/REDUCTASE FAMILY (AFU_ORTHOLOGUE AFUA_5G02870)"/>
    <property type="match status" value="1"/>
</dbReference>
<evidence type="ECO:0000256" key="1">
    <source>
        <dbReference type="ARBA" id="ARBA00006484"/>
    </source>
</evidence>
<comment type="caution">
    <text evidence="4">The sequence shown here is derived from an EMBL/GenBank/DDBJ whole genome shotgun (WGS) entry which is preliminary data.</text>
</comment>
<keyword evidence="2" id="KW-0560">Oxidoreductase</keyword>
<dbReference type="Proteomes" id="UP000294257">
    <property type="component" value="Unassembled WGS sequence"/>
</dbReference>
<dbReference type="PRINTS" id="PR00081">
    <property type="entry name" value="GDHRDH"/>
</dbReference>
<evidence type="ECO:0000313" key="4">
    <source>
        <dbReference type="EMBL" id="RZS36856.1"/>
    </source>
</evidence>
<gene>
    <name evidence="4" type="ORF">EV193_10690</name>
</gene>
<evidence type="ECO:0000256" key="2">
    <source>
        <dbReference type="ARBA" id="ARBA00023002"/>
    </source>
</evidence>
<dbReference type="SUPFAM" id="SSF51735">
    <property type="entry name" value="NAD(P)-binding Rossmann-fold domains"/>
    <property type="match status" value="1"/>
</dbReference>
<dbReference type="PRINTS" id="PR00080">
    <property type="entry name" value="SDRFAMILY"/>
</dbReference>
<comment type="similarity">
    <text evidence="1">Belongs to the short-chain dehydrogenases/reductases (SDR) family.</text>
</comment>
<dbReference type="Gene3D" id="3.40.50.720">
    <property type="entry name" value="NAD(P)-binding Rossmann-like Domain"/>
    <property type="match status" value="1"/>
</dbReference>
<dbReference type="PROSITE" id="PS00061">
    <property type="entry name" value="ADH_SHORT"/>
    <property type="match status" value="1"/>
</dbReference>
<dbReference type="FunFam" id="3.40.50.720:FF:000084">
    <property type="entry name" value="Short-chain dehydrogenase reductase"/>
    <property type="match status" value="1"/>
</dbReference>
<dbReference type="InterPro" id="IPR020904">
    <property type="entry name" value="Sc_DH/Rdtase_CS"/>
</dbReference>
<feature type="domain" description="Ketoreductase" evidence="3">
    <location>
        <begin position="7"/>
        <end position="191"/>
    </location>
</feature>
<dbReference type="Pfam" id="PF13561">
    <property type="entry name" value="adh_short_C2"/>
    <property type="match status" value="1"/>
</dbReference>
<dbReference type="InterPro" id="IPR057326">
    <property type="entry name" value="KR_dom"/>
</dbReference>
<sequence>MQKLDGKVGLVTGGSRGIGAAIATRLAADGADIAITYNTAKDRADDVLAAVAVAGGRGVAIQANAADHAAISAAVTETVERLGRLDILVNNAGLFISGEIGEATVDHYDELMAVHARAVFSATRAAVEHLPDGGRIVSIGSSLADRVPAPGYSLYAMSKSALIGFTKGVARDLGPRGITVNLVQPGSIDTEMNPADGDHADGERAVTALGHYGTAEDIAATVAHLVGDSGRYITGATVTVDGGVTA</sequence>
<dbReference type="GO" id="GO:0016491">
    <property type="term" value="F:oxidoreductase activity"/>
    <property type="evidence" value="ECO:0007669"/>
    <property type="project" value="UniProtKB-KW"/>
</dbReference>
<dbReference type="OrthoDB" id="9803333at2"/>
<dbReference type="PANTHER" id="PTHR43639:SF1">
    <property type="entry name" value="SHORT-CHAIN DEHYDROGENASE_REDUCTASE FAMILY PROTEIN"/>
    <property type="match status" value="1"/>
</dbReference>
<evidence type="ECO:0000259" key="3">
    <source>
        <dbReference type="SMART" id="SM00822"/>
    </source>
</evidence>
<proteinExistence type="inferred from homology"/>
<reference evidence="4 5" key="1">
    <citation type="submission" date="2019-02" db="EMBL/GenBank/DDBJ databases">
        <title>Genomic Encyclopedia of Type Strains, Phase IV (KMG-IV): sequencing the most valuable type-strain genomes for metagenomic binning, comparative biology and taxonomic classification.</title>
        <authorList>
            <person name="Goeker M."/>
        </authorList>
    </citation>
    <scope>NUCLEOTIDE SEQUENCE [LARGE SCALE GENOMIC DNA]</scope>
    <source>
        <strain evidence="4 5">DSM 101727</strain>
    </source>
</reference>
<dbReference type="InterPro" id="IPR002347">
    <property type="entry name" value="SDR_fam"/>
</dbReference>
<name>A0A4Q7KKV8_9PSEU</name>
<dbReference type="EMBL" id="SGWQ01000006">
    <property type="protein sequence ID" value="RZS36856.1"/>
    <property type="molecule type" value="Genomic_DNA"/>
</dbReference>
<keyword evidence="5" id="KW-1185">Reference proteome</keyword>
<protein>
    <submittedName>
        <fullName evidence="4">NAD(P)-dependent dehydrogenase (Short-subunit alcohol dehydrogenase family)</fullName>
    </submittedName>
</protein>
<accession>A0A4Q7KKV8</accession>
<organism evidence="4 5">
    <name type="scientific">Herbihabitans rhizosphaerae</name>
    <dbReference type="NCBI Taxonomy" id="1872711"/>
    <lineage>
        <taxon>Bacteria</taxon>
        <taxon>Bacillati</taxon>
        <taxon>Actinomycetota</taxon>
        <taxon>Actinomycetes</taxon>
        <taxon>Pseudonocardiales</taxon>
        <taxon>Pseudonocardiaceae</taxon>
        <taxon>Herbihabitans</taxon>
    </lineage>
</organism>
<dbReference type="AlphaFoldDB" id="A0A4Q7KKV8"/>